<evidence type="ECO:0000313" key="1">
    <source>
        <dbReference type="EMBL" id="CAA9282963.1"/>
    </source>
</evidence>
<accession>A0A6J4JNF6</accession>
<name>A0A6J4JNF6_9SPHI</name>
<proteinExistence type="predicted"/>
<gene>
    <name evidence="1" type="ORF">AVDCRST_MAG56-3996</name>
</gene>
<dbReference type="AlphaFoldDB" id="A0A6J4JNF6"/>
<dbReference type="EMBL" id="CADCTQ010000325">
    <property type="protein sequence ID" value="CAA9282963.1"/>
    <property type="molecule type" value="Genomic_DNA"/>
</dbReference>
<reference evidence="1" key="1">
    <citation type="submission" date="2020-02" db="EMBL/GenBank/DDBJ databases">
        <authorList>
            <person name="Meier V. D."/>
        </authorList>
    </citation>
    <scope>NUCLEOTIDE SEQUENCE</scope>
    <source>
        <strain evidence="1">AVDCRST_MAG56</strain>
    </source>
</reference>
<organism evidence="1">
    <name type="scientific">uncultured Cytophagales bacterium</name>
    <dbReference type="NCBI Taxonomy" id="158755"/>
    <lineage>
        <taxon>Bacteria</taxon>
        <taxon>Pseudomonadati</taxon>
        <taxon>Bacteroidota</taxon>
        <taxon>Sphingobacteriia</taxon>
        <taxon>Sphingobacteriales</taxon>
        <taxon>environmental samples</taxon>
    </lineage>
</organism>
<sequence>MTFFVKKCTKAKYQLLTEITSINPRNRPRAVRPGGFNAAANG</sequence>
<protein>
    <submittedName>
        <fullName evidence="1">Uncharacterized protein</fullName>
    </submittedName>
</protein>